<proteinExistence type="predicted"/>
<evidence type="ECO:0000313" key="1">
    <source>
        <dbReference type="EMBL" id="MPN31450.1"/>
    </source>
</evidence>
<protein>
    <submittedName>
        <fullName evidence="1">Uncharacterized protein</fullName>
    </submittedName>
</protein>
<organism evidence="1">
    <name type="scientific">bioreactor metagenome</name>
    <dbReference type="NCBI Taxonomy" id="1076179"/>
    <lineage>
        <taxon>unclassified sequences</taxon>
        <taxon>metagenomes</taxon>
        <taxon>ecological metagenomes</taxon>
    </lineage>
</organism>
<sequence>MKVGQQPAAGFCVPTGNGFALFGDVLAQAFQCCLQGLTSITQHAWLNDAPRCIGFLSLLKRRLCNIPAHPGADLHKPPGLKVHQCLADQGAADLKQVRNVLFTKFLSRTELGCQDRLYETLGDLGFGDDWSTH</sequence>
<gene>
    <name evidence="1" type="ORF">SDC9_178924</name>
</gene>
<dbReference type="AlphaFoldDB" id="A0A645GYH7"/>
<comment type="caution">
    <text evidence="1">The sequence shown here is derived from an EMBL/GenBank/DDBJ whole genome shotgun (WGS) entry which is preliminary data.</text>
</comment>
<accession>A0A645GYH7</accession>
<reference evidence="1" key="1">
    <citation type="submission" date="2019-08" db="EMBL/GenBank/DDBJ databases">
        <authorList>
            <person name="Kucharzyk K."/>
            <person name="Murdoch R.W."/>
            <person name="Higgins S."/>
            <person name="Loffler F."/>
        </authorList>
    </citation>
    <scope>NUCLEOTIDE SEQUENCE</scope>
</reference>
<name>A0A645GYH7_9ZZZZ</name>
<dbReference type="EMBL" id="VSSQ01082971">
    <property type="protein sequence ID" value="MPN31450.1"/>
    <property type="molecule type" value="Genomic_DNA"/>
</dbReference>